<evidence type="ECO:0008006" key="3">
    <source>
        <dbReference type="Google" id="ProtNLM"/>
    </source>
</evidence>
<reference evidence="1 2" key="1">
    <citation type="submission" date="2017-07" db="EMBL/GenBank/DDBJ databases">
        <title>Fictibacillus sp. nov. GDSW-R2A3 Genome sequencing and assembly.</title>
        <authorList>
            <person name="Mayilraj S."/>
        </authorList>
    </citation>
    <scope>NUCLEOTIDE SEQUENCE [LARGE SCALE GENOMIC DNA]</scope>
    <source>
        <strain evidence="1 2">GDSW-R2A3</strain>
    </source>
</reference>
<protein>
    <recommendedName>
        <fullName evidence="3">Cytosolic protein</fullName>
    </recommendedName>
</protein>
<sequence length="65" mass="7511">MSIAFYMKTVLKNIGNVFKGVSNLPNYEAYVTHLKLHHPEKTLPTEKEFFEKYLADKYGPSATRC</sequence>
<dbReference type="RefSeq" id="WP_094253470.1">
    <property type="nucleotide sequence ID" value="NZ_JBHLXL010000002.1"/>
</dbReference>
<dbReference type="InterPro" id="IPR007423">
    <property type="entry name" value="Sel_put"/>
</dbReference>
<keyword evidence="2" id="KW-1185">Reference proteome</keyword>
<dbReference type="Proteomes" id="UP000215059">
    <property type="component" value="Unassembled WGS sequence"/>
</dbReference>
<organism evidence="1 2">
    <name type="scientific">Fictibacillus aquaticus</name>
    <dbReference type="NCBI Taxonomy" id="2021314"/>
    <lineage>
        <taxon>Bacteria</taxon>
        <taxon>Bacillati</taxon>
        <taxon>Bacillota</taxon>
        <taxon>Bacilli</taxon>
        <taxon>Bacillales</taxon>
        <taxon>Fictibacillaceae</taxon>
        <taxon>Fictibacillus</taxon>
    </lineage>
</organism>
<gene>
    <name evidence="1" type="ORF">CGZ90_15680</name>
</gene>
<evidence type="ECO:0000313" key="2">
    <source>
        <dbReference type="Proteomes" id="UP000215059"/>
    </source>
</evidence>
<proteinExistence type="predicted"/>
<dbReference type="AlphaFoldDB" id="A0A235F6Y9"/>
<dbReference type="OrthoDB" id="9814284at2"/>
<comment type="caution">
    <text evidence="1">The sequence shown here is derived from an EMBL/GenBank/DDBJ whole genome shotgun (WGS) entry which is preliminary data.</text>
</comment>
<evidence type="ECO:0000313" key="1">
    <source>
        <dbReference type="EMBL" id="OYD56455.1"/>
    </source>
</evidence>
<accession>A0A235F6Y9</accession>
<name>A0A235F6Y9_9BACL</name>
<dbReference type="Pfam" id="PF04328">
    <property type="entry name" value="Sel_put"/>
    <property type="match status" value="1"/>
</dbReference>
<dbReference type="EMBL" id="NOII01000011">
    <property type="protein sequence ID" value="OYD56455.1"/>
    <property type="molecule type" value="Genomic_DNA"/>
</dbReference>